<name>A0A1A9HUP7_9CHLA</name>
<dbReference type="GO" id="GO:0008854">
    <property type="term" value="F:exodeoxyribonuclease V activity"/>
    <property type="evidence" value="ECO:0007669"/>
    <property type="project" value="InterPro"/>
</dbReference>
<dbReference type="KEGG" id="csaz:Cs308_0384"/>
<dbReference type="GO" id="GO:0006302">
    <property type="term" value="P:double-strand break repair"/>
    <property type="evidence" value="ECO:0007669"/>
    <property type="project" value="InterPro"/>
</dbReference>
<keyword evidence="1" id="KW-0547">Nucleotide-binding</keyword>
<dbReference type="Gene3D" id="3.40.50.300">
    <property type="entry name" value="P-loop containing nucleotide triphosphate hydrolases"/>
    <property type="match status" value="2"/>
</dbReference>
<dbReference type="InterPro" id="IPR027785">
    <property type="entry name" value="UvrD-like_helicase_C"/>
</dbReference>
<dbReference type="InterPro" id="IPR050534">
    <property type="entry name" value="Coronavir_polyprotein_1ab"/>
</dbReference>
<dbReference type="GO" id="GO:0009338">
    <property type="term" value="C:exodeoxyribonuclease V complex"/>
    <property type="evidence" value="ECO:0007669"/>
    <property type="project" value="InterPro"/>
</dbReference>
<keyword evidence="2" id="KW-0067">ATP-binding</keyword>
<accession>A0A1A9HUP7</accession>
<dbReference type="EMBL" id="CP014639">
    <property type="protein sequence ID" value="ANH78555.1"/>
    <property type="molecule type" value="Genomic_DNA"/>
</dbReference>
<dbReference type="GO" id="GO:0005524">
    <property type="term" value="F:ATP binding"/>
    <property type="evidence" value="ECO:0007669"/>
    <property type="project" value="UniProtKB-KW"/>
</dbReference>
<dbReference type="Pfam" id="PF13245">
    <property type="entry name" value="AAA_19"/>
    <property type="match status" value="1"/>
</dbReference>
<dbReference type="STRING" id="1806891.Cs308_0384"/>
<dbReference type="PANTHER" id="PTHR43788">
    <property type="entry name" value="DNA2/NAM7 HELICASE FAMILY MEMBER"/>
    <property type="match status" value="1"/>
</dbReference>
<evidence type="ECO:0000256" key="2">
    <source>
        <dbReference type="ARBA" id="ARBA00022840"/>
    </source>
</evidence>
<dbReference type="CDD" id="cd18809">
    <property type="entry name" value="SF1_C_RecD"/>
    <property type="match status" value="1"/>
</dbReference>
<evidence type="ECO:0000313" key="4">
    <source>
        <dbReference type="EMBL" id="ANH78555.1"/>
    </source>
</evidence>
<dbReference type="Pfam" id="PF13538">
    <property type="entry name" value="UvrD_C_2"/>
    <property type="match status" value="1"/>
</dbReference>
<gene>
    <name evidence="4" type="ORF">Cs308_0384</name>
</gene>
<dbReference type="RefSeq" id="WP_066481897.1">
    <property type="nucleotide sequence ID" value="NZ_CP014639.1"/>
</dbReference>
<feature type="domain" description="UvrD-like helicase C-terminal" evidence="3">
    <location>
        <begin position="437"/>
        <end position="480"/>
    </location>
</feature>
<dbReference type="PANTHER" id="PTHR43788:SF6">
    <property type="entry name" value="DNA HELICASE B"/>
    <property type="match status" value="1"/>
</dbReference>
<dbReference type="OrthoDB" id="9803432at2"/>
<dbReference type="AlphaFoldDB" id="A0A1A9HUP7"/>
<dbReference type="InterPro" id="IPR006344">
    <property type="entry name" value="RecD"/>
</dbReference>
<evidence type="ECO:0000313" key="5">
    <source>
        <dbReference type="Proteomes" id="UP000078162"/>
    </source>
</evidence>
<protein>
    <submittedName>
        <fullName evidence="4">Exodeoxyribonuclease V alpha chain</fullName>
    </submittedName>
</protein>
<dbReference type="GO" id="GO:0017116">
    <property type="term" value="F:single-stranded DNA helicase activity"/>
    <property type="evidence" value="ECO:0007669"/>
    <property type="project" value="TreeGrafter"/>
</dbReference>
<evidence type="ECO:0000256" key="1">
    <source>
        <dbReference type="ARBA" id="ARBA00022741"/>
    </source>
</evidence>
<proteinExistence type="predicted"/>
<reference evidence="4 5" key="1">
    <citation type="submission" date="2016-03" db="EMBL/GenBank/DDBJ databases">
        <title>Culture-independent genomics supports pathogen discovery for uncultivable bacteria within the genus Chlamydia.</title>
        <authorList>
            <person name="Taylor-Brown A."/>
            <person name="Bachmann N.L."/>
            <person name="Borel N."/>
            <person name="Polkinghorne A."/>
        </authorList>
    </citation>
    <scope>NUCLEOTIDE SEQUENCE [LARGE SCALE GENOMIC DNA]</scope>
    <source>
        <strain evidence="4 5">2742-308</strain>
    </source>
</reference>
<keyword evidence="5" id="KW-1185">Reference proteome</keyword>
<dbReference type="Proteomes" id="UP000078162">
    <property type="component" value="Chromosome"/>
</dbReference>
<dbReference type="NCBIfam" id="TIGR01447">
    <property type="entry name" value="recD"/>
    <property type="match status" value="1"/>
</dbReference>
<dbReference type="SUPFAM" id="SSF52540">
    <property type="entry name" value="P-loop containing nucleoside triphosphate hydrolases"/>
    <property type="match status" value="1"/>
</dbReference>
<dbReference type="GO" id="GO:0006310">
    <property type="term" value="P:DNA recombination"/>
    <property type="evidence" value="ECO:0007669"/>
    <property type="project" value="InterPro"/>
</dbReference>
<sequence length="520" mass="58893">MFQIDKALPQSLILLLNQQMVSPLDITFALKYSSPSSEKVFTFLAISSAFWRHGYHFLIINKGRITPSIFGISETDLYQGFRDLPEDICSELFVIDGQHVYLRSLYITKQKLFQKLTQLSSATPLHIPLAVDPKVGLSKEQSHIFQEVMCACFSIICGGPGTGKTFLAVQLILALIKSQPKLRIAIVSPTGKATSHIRQILTNYRIPENTVIIQTVHHFLQEYAYHHYSLIDVLLVDEGSMITLSLLHSLVQTLQGHYKNGCLSTASLIILGDTNQLPPIGIGIGNPFQDLILNFSERTFHLQISHRAKTSEIQNLTRAVLKRELIPFSPLPNKTVMITRLTAAFIKALSSSETRLCVLTPMRYGPWGVLHLNAQIYQALRKNSPELPIPVMITSRYETWGLFNGDTGMLCPRTQQLYFPQCKPINTNVFSDYVYNYVMSVHKSQGSEYDEVIVILPKGSEIFGLSILYTAITRAKYKVSIWTDFDTLHKTINKSTRYTYEIGEIHLRDNILNKVEDRDH</sequence>
<organism evidence="4 5">
    <name type="scientific">Candidatus Chlamydia sanziniae</name>
    <dbReference type="NCBI Taxonomy" id="1806891"/>
    <lineage>
        <taxon>Bacteria</taxon>
        <taxon>Pseudomonadati</taxon>
        <taxon>Chlamydiota</taxon>
        <taxon>Chlamydiia</taxon>
        <taxon>Chlamydiales</taxon>
        <taxon>Chlamydiaceae</taxon>
        <taxon>Chlamydia/Chlamydophila group</taxon>
        <taxon>Chlamydia</taxon>
    </lineage>
</organism>
<dbReference type="PATRIC" id="fig|1806891.3.peg.375"/>
<dbReference type="CDD" id="cd17933">
    <property type="entry name" value="DEXSc_RecD-like"/>
    <property type="match status" value="1"/>
</dbReference>
<dbReference type="InterPro" id="IPR027417">
    <property type="entry name" value="P-loop_NTPase"/>
</dbReference>
<evidence type="ECO:0000259" key="3">
    <source>
        <dbReference type="Pfam" id="PF13538"/>
    </source>
</evidence>